<dbReference type="EMBL" id="SGUG01000025">
    <property type="protein sequence ID" value="MDG0864010.1"/>
    <property type="molecule type" value="Genomic_DNA"/>
</dbReference>
<dbReference type="InterPro" id="IPR024079">
    <property type="entry name" value="MetalloPept_cat_dom_sf"/>
</dbReference>
<evidence type="ECO:0000256" key="1">
    <source>
        <dbReference type="SAM" id="MobiDB-lite"/>
    </source>
</evidence>
<feature type="region of interest" description="Disordered" evidence="1">
    <location>
        <begin position="1"/>
        <end position="20"/>
    </location>
</feature>
<keyword evidence="4" id="KW-1185">Reference proteome</keyword>
<dbReference type="AlphaFoldDB" id="A0A9X4LN47"/>
<dbReference type="Gene3D" id="3.40.390.10">
    <property type="entry name" value="Collagenase (Catalytic Domain)"/>
    <property type="match status" value="1"/>
</dbReference>
<evidence type="ECO:0000313" key="3">
    <source>
        <dbReference type="EMBL" id="MDG0864010.1"/>
    </source>
</evidence>
<gene>
    <name evidence="3" type="ORF">EXJ73_16235</name>
</gene>
<proteinExistence type="predicted"/>
<feature type="domain" description="Lysine-specific metallo-endopeptidase" evidence="2">
    <location>
        <begin position="15"/>
        <end position="70"/>
    </location>
</feature>
<reference evidence="3" key="1">
    <citation type="submission" date="2019-02" db="EMBL/GenBank/DDBJ databases">
        <title>Draft genome of the type strain Pelomonas aquatica CCUG 52575T.</title>
        <authorList>
            <person name="Gomila M."/>
            <person name="Lalucat J."/>
        </authorList>
    </citation>
    <scope>NUCLEOTIDE SEQUENCE</scope>
    <source>
        <strain evidence="3">CCUG 52575</strain>
    </source>
</reference>
<evidence type="ECO:0000259" key="2">
    <source>
        <dbReference type="Pfam" id="PF14521"/>
    </source>
</evidence>
<organism evidence="3 4">
    <name type="scientific">Pelomonas aquatica</name>
    <dbReference type="NCBI Taxonomy" id="431058"/>
    <lineage>
        <taxon>Bacteria</taxon>
        <taxon>Pseudomonadati</taxon>
        <taxon>Pseudomonadota</taxon>
        <taxon>Betaproteobacteria</taxon>
        <taxon>Burkholderiales</taxon>
        <taxon>Sphaerotilaceae</taxon>
        <taxon>Roseateles</taxon>
    </lineage>
</organism>
<protein>
    <recommendedName>
        <fullName evidence="2">Lysine-specific metallo-endopeptidase domain-containing protein</fullName>
    </recommendedName>
</protein>
<dbReference type="GO" id="GO:0004222">
    <property type="term" value="F:metalloendopeptidase activity"/>
    <property type="evidence" value="ECO:0007669"/>
    <property type="project" value="InterPro"/>
</dbReference>
<comment type="caution">
    <text evidence="3">The sequence shown here is derived from an EMBL/GenBank/DDBJ whole genome shotgun (WGS) entry which is preliminary data.</text>
</comment>
<dbReference type="SUPFAM" id="SSF55486">
    <property type="entry name" value="Metalloproteases ('zincins'), catalytic domain"/>
    <property type="match status" value="1"/>
</dbReference>
<accession>A0A9X4LN47</accession>
<dbReference type="Pfam" id="PF14521">
    <property type="entry name" value="Aspzincin_M35"/>
    <property type="match status" value="1"/>
</dbReference>
<sequence>MQARNSRATRSGRLSSHVPGQTNWARIVVHELTHREVKTKDHAYEHQGINPRKLGADKALENAGSWAWFCADCAGALTDGVIKNASAR</sequence>
<dbReference type="InterPro" id="IPR029463">
    <property type="entry name" value="Lys_MEP"/>
</dbReference>
<dbReference type="Proteomes" id="UP001152766">
    <property type="component" value="Unassembled WGS sequence"/>
</dbReference>
<evidence type="ECO:0000313" key="4">
    <source>
        <dbReference type="Proteomes" id="UP001152766"/>
    </source>
</evidence>
<name>A0A9X4LN47_9BURK</name>